<gene>
    <name evidence="1" type="ORF">L6452_16127</name>
</gene>
<proteinExistence type="predicted"/>
<comment type="caution">
    <text evidence="1">The sequence shown here is derived from an EMBL/GenBank/DDBJ whole genome shotgun (WGS) entry which is preliminary data.</text>
</comment>
<reference evidence="2" key="1">
    <citation type="journal article" date="2022" name="Mol. Ecol. Resour.">
        <title>The genomes of chicory, endive, great burdock and yacon provide insights into Asteraceae palaeo-polyploidization history and plant inulin production.</title>
        <authorList>
            <person name="Fan W."/>
            <person name="Wang S."/>
            <person name="Wang H."/>
            <person name="Wang A."/>
            <person name="Jiang F."/>
            <person name="Liu H."/>
            <person name="Zhao H."/>
            <person name="Xu D."/>
            <person name="Zhang Y."/>
        </authorList>
    </citation>
    <scope>NUCLEOTIDE SEQUENCE [LARGE SCALE GENOMIC DNA]</scope>
    <source>
        <strain evidence="2">cv. Niubang</strain>
    </source>
</reference>
<keyword evidence="2" id="KW-1185">Reference proteome</keyword>
<organism evidence="1 2">
    <name type="scientific">Arctium lappa</name>
    <name type="common">Greater burdock</name>
    <name type="synonym">Lappa major</name>
    <dbReference type="NCBI Taxonomy" id="4217"/>
    <lineage>
        <taxon>Eukaryota</taxon>
        <taxon>Viridiplantae</taxon>
        <taxon>Streptophyta</taxon>
        <taxon>Embryophyta</taxon>
        <taxon>Tracheophyta</taxon>
        <taxon>Spermatophyta</taxon>
        <taxon>Magnoliopsida</taxon>
        <taxon>eudicotyledons</taxon>
        <taxon>Gunneridae</taxon>
        <taxon>Pentapetalae</taxon>
        <taxon>asterids</taxon>
        <taxon>campanulids</taxon>
        <taxon>Asterales</taxon>
        <taxon>Asteraceae</taxon>
        <taxon>Carduoideae</taxon>
        <taxon>Cardueae</taxon>
        <taxon>Arctiinae</taxon>
        <taxon>Arctium</taxon>
    </lineage>
</organism>
<dbReference type="Proteomes" id="UP001055879">
    <property type="component" value="Linkage Group LG05"/>
</dbReference>
<sequence>MLEKSKEAPASPASVHVDLKISSPTSTTMNNQKSLYRAEEISTNHNVNREFEISDLFLSLSRLYTGRFIYESRSCAGWLAVDDAYGTTFDFIFRSRDISEIVTIVIEKRGGFCFSSRGGGDISLRDINRDQGGGFYFH</sequence>
<reference evidence="1 2" key="2">
    <citation type="journal article" date="2022" name="Mol. Ecol. Resour.">
        <title>The genomes of chicory, endive, great burdock and yacon provide insights into Asteraceae paleo-polyploidization history and plant inulin production.</title>
        <authorList>
            <person name="Fan W."/>
            <person name="Wang S."/>
            <person name="Wang H."/>
            <person name="Wang A."/>
            <person name="Jiang F."/>
            <person name="Liu H."/>
            <person name="Zhao H."/>
            <person name="Xu D."/>
            <person name="Zhang Y."/>
        </authorList>
    </citation>
    <scope>NUCLEOTIDE SEQUENCE [LARGE SCALE GENOMIC DNA]</scope>
    <source>
        <strain evidence="2">cv. Niubang</strain>
    </source>
</reference>
<name>A0ACB9BZS1_ARCLA</name>
<evidence type="ECO:0000313" key="2">
    <source>
        <dbReference type="Proteomes" id="UP001055879"/>
    </source>
</evidence>
<evidence type="ECO:0000313" key="1">
    <source>
        <dbReference type="EMBL" id="KAI3727511.1"/>
    </source>
</evidence>
<protein>
    <submittedName>
        <fullName evidence="1">Uncharacterized protein</fullName>
    </submittedName>
</protein>
<dbReference type="EMBL" id="CM042051">
    <property type="protein sequence ID" value="KAI3727511.1"/>
    <property type="molecule type" value="Genomic_DNA"/>
</dbReference>
<accession>A0ACB9BZS1</accession>